<evidence type="ECO:0000256" key="3">
    <source>
        <dbReference type="ARBA" id="ARBA00023163"/>
    </source>
</evidence>
<dbReference type="GO" id="GO:0003700">
    <property type="term" value="F:DNA-binding transcription factor activity"/>
    <property type="evidence" value="ECO:0007669"/>
    <property type="project" value="InterPro"/>
</dbReference>
<dbReference type="SMART" id="SM00345">
    <property type="entry name" value="HTH_GNTR"/>
    <property type="match status" value="1"/>
</dbReference>
<dbReference type="SUPFAM" id="SSF64288">
    <property type="entry name" value="Chorismate lyase-like"/>
    <property type="match status" value="1"/>
</dbReference>
<dbReference type="Proteomes" id="UP001300871">
    <property type="component" value="Unassembled WGS sequence"/>
</dbReference>
<dbReference type="PANTHER" id="PTHR44846">
    <property type="entry name" value="MANNOSYL-D-GLYCERATE TRANSPORT/METABOLISM SYSTEM REPRESSOR MNGR-RELATED"/>
    <property type="match status" value="1"/>
</dbReference>
<dbReference type="InterPro" id="IPR028978">
    <property type="entry name" value="Chorismate_lyase_/UTRA_dom_sf"/>
</dbReference>
<evidence type="ECO:0000313" key="5">
    <source>
        <dbReference type="EMBL" id="MCK0089018.1"/>
    </source>
</evidence>
<keyword evidence="2" id="KW-0238">DNA-binding</keyword>
<protein>
    <submittedName>
        <fullName evidence="5">GntR family transcriptional regulator</fullName>
    </submittedName>
</protein>
<sequence>MLDGKAAIPLYVQLEEQIQEKILSGIYQPGEKLQTEGEMAKTYGVSIITVRKAVGGLIDKGLVERKQGKGTFVSKPKYMRDIKKVQSFSDMCRSMGLEPGGRMIENRLVVPEAEIEENLGQQKGMQAVLISRVRYADYEPVAIESTWFPLRYAFLLDETFDNNSLFDSLKKREVAVVHSTKKIEICRASARDAALLNMSRGDPLLYIRSVALSGDGQPIYAGRQMINGERFSLQINENTEL</sequence>
<dbReference type="EMBL" id="JAINVB010000002">
    <property type="protein sequence ID" value="MCK0089018.1"/>
    <property type="molecule type" value="Genomic_DNA"/>
</dbReference>
<dbReference type="InterPro" id="IPR050679">
    <property type="entry name" value="Bact_HTH_transcr_reg"/>
</dbReference>
<organism evidence="5 7">
    <name type="scientific">Clostridium symbiosum</name>
    <name type="common">Bacteroides symbiosus</name>
    <dbReference type="NCBI Taxonomy" id="1512"/>
    <lineage>
        <taxon>Bacteria</taxon>
        <taxon>Bacillati</taxon>
        <taxon>Bacillota</taxon>
        <taxon>Clostridia</taxon>
        <taxon>Lachnospirales</taxon>
        <taxon>Lachnospiraceae</taxon>
        <taxon>Otoolea</taxon>
    </lineage>
</organism>
<dbReference type="Pfam" id="PF07702">
    <property type="entry name" value="UTRA"/>
    <property type="match status" value="1"/>
</dbReference>
<evidence type="ECO:0000313" key="6">
    <source>
        <dbReference type="EMBL" id="MDB2000561.1"/>
    </source>
</evidence>
<dbReference type="CDD" id="cd07377">
    <property type="entry name" value="WHTH_GntR"/>
    <property type="match status" value="1"/>
</dbReference>
<dbReference type="SMART" id="SM00866">
    <property type="entry name" value="UTRA"/>
    <property type="match status" value="1"/>
</dbReference>
<dbReference type="Proteomes" id="UP001203136">
    <property type="component" value="Unassembled WGS sequence"/>
</dbReference>
<dbReference type="PROSITE" id="PS50949">
    <property type="entry name" value="HTH_GNTR"/>
    <property type="match status" value="1"/>
</dbReference>
<gene>
    <name evidence="5" type="ORF">K5I21_24750</name>
    <name evidence="6" type="ORF">PM006_10160</name>
</gene>
<dbReference type="RefSeq" id="WP_003498290.1">
    <property type="nucleotide sequence ID" value="NZ_BAABZD010000005.1"/>
</dbReference>
<evidence type="ECO:0000256" key="1">
    <source>
        <dbReference type="ARBA" id="ARBA00023015"/>
    </source>
</evidence>
<reference evidence="5" key="1">
    <citation type="journal article" date="2022" name="Cell Host Microbe">
        <title>Colonization of the live biotherapeutic product VE303 and modulation of the microbiota and metabolites in healthy volunteers.</title>
        <authorList>
            <person name="Dsouza M."/>
            <person name="Menon R."/>
            <person name="Crossette E."/>
            <person name="Bhattarai S.K."/>
            <person name="Schneider J."/>
            <person name="Kim Y.G."/>
            <person name="Reddy S."/>
            <person name="Caballero S."/>
            <person name="Felix C."/>
            <person name="Cornacchione L."/>
            <person name="Hendrickson J."/>
            <person name="Watson A.R."/>
            <person name="Minot S.S."/>
            <person name="Greenfield N."/>
            <person name="Schopf L."/>
            <person name="Szabady R."/>
            <person name="Patarroyo J."/>
            <person name="Smith W."/>
            <person name="Harrison P."/>
            <person name="Kuijper E.J."/>
            <person name="Kelly C.P."/>
            <person name="Olle B."/>
            <person name="Bobilev D."/>
            <person name="Silber J.L."/>
            <person name="Bucci V."/>
            <person name="Roberts B."/>
            <person name="Faith J."/>
            <person name="Norman J.M."/>
        </authorList>
    </citation>
    <scope>NUCLEOTIDE SEQUENCE</scope>
    <source>
        <strain evidence="5">VE303-04</strain>
    </source>
</reference>
<proteinExistence type="predicted"/>
<dbReference type="AlphaFoldDB" id="A0AAW6B3K3"/>
<dbReference type="SUPFAM" id="SSF46785">
    <property type="entry name" value="Winged helix' DNA-binding domain"/>
    <property type="match status" value="1"/>
</dbReference>
<keyword evidence="3" id="KW-0804">Transcription</keyword>
<dbReference type="InterPro" id="IPR036390">
    <property type="entry name" value="WH_DNA-bd_sf"/>
</dbReference>
<dbReference type="Pfam" id="PF00392">
    <property type="entry name" value="GntR"/>
    <property type="match status" value="1"/>
</dbReference>
<accession>A0AAW6B3K3</accession>
<evidence type="ECO:0000256" key="2">
    <source>
        <dbReference type="ARBA" id="ARBA00023125"/>
    </source>
</evidence>
<dbReference type="InterPro" id="IPR011663">
    <property type="entry name" value="UTRA"/>
</dbReference>
<evidence type="ECO:0000259" key="4">
    <source>
        <dbReference type="PROSITE" id="PS50949"/>
    </source>
</evidence>
<feature type="domain" description="HTH gntR-type" evidence="4">
    <location>
        <begin position="8"/>
        <end position="76"/>
    </location>
</feature>
<comment type="caution">
    <text evidence="5">The sequence shown here is derived from an EMBL/GenBank/DDBJ whole genome shotgun (WGS) entry which is preliminary data.</text>
</comment>
<dbReference type="PANTHER" id="PTHR44846:SF1">
    <property type="entry name" value="MANNOSYL-D-GLYCERATE TRANSPORT_METABOLISM SYSTEM REPRESSOR MNGR-RELATED"/>
    <property type="match status" value="1"/>
</dbReference>
<keyword evidence="1" id="KW-0805">Transcription regulation</keyword>
<dbReference type="GO" id="GO:0045892">
    <property type="term" value="P:negative regulation of DNA-templated transcription"/>
    <property type="evidence" value="ECO:0007669"/>
    <property type="project" value="TreeGrafter"/>
</dbReference>
<dbReference type="GO" id="GO:0003677">
    <property type="term" value="F:DNA binding"/>
    <property type="evidence" value="ECO:0007669"/>
    <property type="project" value="UniProtKB-KW"/>
</dbReference>
<evidence type="ECO:0000313" key="7">
    <source>
        <dbReference type="Proteomes" id="UP001203136"/>
    </source>
</evidence>
<dbReference type="InterPro" id="IPR000524">
    <property type="entry name" value="Tscrpt_reg_HTH_GntR"/>
</dbReference>
<reference evidence="6" key="2">
    <citation type="submission" date="2023-01" db="EMBL/GenBank/DDBJ databases">
        <title>Human gut microbiome strain richness.</title>
        <authorList>
            <person name="Chen-Liaw A."/>
        </authorList>
    </citation>
    <scope>NUCLEOTIDE SEQUENCE</scope>
    <source>
        <strain evidence="6">B1_m1001713B170214d0_201011</strain>
    </source>
</reference>
<dbReference type="InterPro" id="IPR036388">
    <property type="entry name" value="WH-like_DNA-bd_sf"/>
</dbReference>
<dbReference type="EMBL" id="JAQLGM010000021">
    <property type="protein sequence ID" value="MDB2000561.1"/>
    <property type="molecule type" value="Genomic_DNA"/>
</dbReference>
<dbReference type="Gene3D" id="1.10.10.10">
    <property type="entry name" value="Winged helix-like DNA-binding domain superfamily/Winged helix DNA-binding domain"/>
    <property type="match status" value="1"/>
</dbReference>
<name>A0AAW6B3K3_CLOSY</name>
<dbReference type="Gene3D" id="3.40.1410.10">
    <property type="entry name" value="Chorismate lyase-like"/>
    <property type="match status" value="1"/>
</dbReference>